<name>I3EGT4_NEMP3</name>
<organism evidence="2 3">
    <name type="scientific">Nematocida parisii (strain ERTm3)</name>
    <name type="common">Nematode killer fungus</name>
    <dbReference type="NCBI Taxonomy" id="935791"/>
    <lineage>
        <taxon>Eukaryota</taxon>
        <taxon>Fungi</taxon>
        <taxon>Fungi incertae sedis</taxon>
        <taxon>Microsporidia</taxon>
        <taxon>Nematocida</taxon>
    </lineage>
</organism>
<dbReference type="EMBL" id="GL870878">
    <property type="protein sequence ID" value="EIJ88431.1"/>
    <property type="molecule type" value="Genomic_DNA"/>
</dbReference>
<dbReference type="OMA" id="DITECTA"/>
<dbReference type="VEuPathDB" id="MicrosporidiaDB:NEQG_01121"/>
<dbReference type="AlphaFoldDB" id="I3EGT4"/>
<keyword evidence="1" id="KW-0812">Transmembrane</keyword>
<dbReference type="HOGENOM" id="CLU_934125_0_0_1"/>
<accession>I3EGT4</accession>
<keyword evidence="3" id="KW-1185">Reference proteome</keyword>
<dbReference type="OrthoDB" id="2187475at2759"/>
<reference evidence="2" key="1">
    <citation type="submission" date="2011-01" db="EMBL/GenBank/DDBJ databases">
        <title>The Genome Sequence of Nematocida parisii strain ERTm3.</title>
        <authorList>
            <consortium name="The Broad Institute Genome Sequencing Platform"/>
            <consortium name="The Broad Institute Genome Sequencing Center for Infectious Disease"/>
            <person name="Cuomo C."/>
            <person name="Troemel E."/>
            <person name="Young S.K."/>
            <person name="Zeng Q."/>
            <person name="Gargeya S."/>
            <person name="Fitzgerald M."/>
            <person name="Haas B."/>
            <person name="Abouelleil A."/>
            <person name="Alvarado L."/>
            <person name="Arachchi H.M."/>
            <person name="Berlin A."/>
            <person name="Chapman S.B."/>
            <person name="Gearin G."/>
            <person name="Goldberg J."/>
            <person name="Griggs A."/>
            <person name="Gujja S."/>
            <person name="Hansen M."/>
            <person name="Heiman D."/>
            <person name="Howarth C."/>
            <person name="Larimer J."/>
            <person name="Lui A."/>
            <person name="MacDonald P.J.P."/>
            <person name="McCowen C."/>
            <person name="Montmayeur A."/>
            <person name="Murphy C."/>
            <person name="Neiman D."/>
            <person name="Pearson M."/>
            <person name="Priest M."/>
            <person name="Roberts A."/>
            <person name="Saif S."/>
            <person name="Shea T."/>
            <person name="Sisk P."/>
            <person name="Stolte C."/>
            <person name="Sykes S."/>
            <person name="Wortman J."/>
            <person name="Nusbaum C."/>
            <person name="Birren B."/>
        </authorList>
    </citation>
    <scope>NUCLEOTIDE SEQUENCE</scope>
    <source>
        <strain evidence="2">ERTm3</strain>
    </source>
</reference>
<dbReference type="Proteomes" id="UP000002872">
    <property type="component" value="Unassembled WGS sequence"/>
</dbReference>
<evidence type="ECO:0000313" key="2">
    <source>
        <dbReference type="EMBL" id="EIJ88431.1"/>
    </source>
</evidence>
<dbReference type="InParanoid" id="I3EGT4"/>
<keyword evidence="1" id="KW-0472">Membrane</keyword>
<keyword evidence="1" id="KW-1133">Transmembrane helix</keyword>
<proteinExistence type="predicted"/>
<gene>
    <name evidence="2" type="ORF">NEQG_01121</name>
</gene>
<sequence length="359" mass="42300">MCNKYYIVYCILFIIQCVVYTVLYILEYFIIFLLMAYNREVLKLKDFQGDPLEYEEFFRRILYNMNSTDIQHTEIVNDLLSLFNTNRSSTVIECAIKTLYAMCIKLSPSMIVPVIEIGSVLETYSLCINNYTEINQNEYTAWIELVRLITQSTIIHRECVFIMVCRISFIEEIRKMVKIYLNENISINSIKLSTVILKYKNILNENEIFLLLKKYITLLGNNDIFISKESSFFIKEYSNCNNIDIYSIIKENQLDIIDSLDNYIRDIFQHLPLLTKQCVISTLKTTNLIKIPLEIKNILKIKTKDNNISKKTVRYILLNEDTVENNHIININLSDDYYSKKDLSHLLTESKPHPSCIEY</sequence>
<protein>
    <submittedName>
        <fullName evidence="2">Uncharacterized protein</fullName>
    </submittedName>
</protein>
<feature type="transmembrane region" description="Helical" evidence="1">
    <location>
        <begin position="6"/>
        <end position="35"/>
    </location>
</feature>
<evidence type="ECO:0000256" key="1">
    <source>
        <dbReference type="SAM" id="Phobius"/>
    </source>
</evidence>
<evidence type="ECO:0000313" key="3">
    <source>
        <dbReference type="Proteomes" id="UP000002872"/>
    </source>
</evidence>